<accession>A0A5C8HPX4</accession>
<dbReference type="InterPro" id="IPR036388">
    <property type="entry name" value="WH-like_DNA-bd_sf"/>
</dbReference>
<evidence type="ECO:0000313" key="5">
    <source>
        <dbReference type="EMBL" id="TXK04844.1"/>
    </source>
</evidence>
<keyword evidence="6" id="KW-1185">Reference proteome</keyword>
<organism evidence="5 6">
    <name type="scientific">Microbacterium mitrae</name>
    <dbReference type="NCBI Taxonomy" id="664640"/>
    <lineage>
        <taxon>Bacteria</taxon>
        <taxon>Bacillati</taxon>
        <taxon>Actinomycetota</taxon>
        <taxon>Actinomycetes</taxon>
        <taxon>Micrococcales</taxon>
        <taxon>Microbacteriaceae</taxon>
        <taxon>Microbacterium</taxon>
    </lineage>
</organism>
<dbReference type="PROSITE" id="PS50043">
    <property type="entry name" value="HTH_LUXR_2"/>
    <property type="match status" value="1"/>
</dbReference>
<evidence type="ECO:0000256" key="1">
    <source>
        <dbReference type="ARBA" id="ARBA00023015"/>
    </source>
</evidence>
<dbReference type="EMBL" id="VRSW01000002">
    <property type="protein sequence ID" value="TXK04844.1"/>
    <property type="molecule type" value="Genomic_DNA"/>
</dbReference>
<dbReference type="GO" id="GO:0003677">
    <property type="term" value="F:DNA binding"/>
    <property type="evidence" value="ECO:0007669"/>
    <property type="project" value="UniProtKB-KW"/>
</dbReference>
<dbReference type="SUPFAM" id="SSF55781">
    <property type="entry name" value="GAF domain-like"/>
    <property type="match status" value="1"/>
</dbReference>
<reference evidence="5 6" key="1">
    <citation type="submission" date="2019-08" db="EMBL/GenBank/DDBJ databases">
        <authorList>
            <person name="Dong K."/>
        </authorList>
    </citation>
    <scope>NUCLEOTIDE SEQUENCE [LARGE SCALE GENOMIC DNA]</scope>
    <source>
        <strain evidence="5 6">M4-8</strain>
    </source>
</reference>
<dbReference type="AlphaFoldDB" id="A0A5C8HPX4"/>
<keyword evidence="3" id="KW-0804">Transcription</keyword>
<dbReference type="Gene3D" id="1.10.10.10">
    <property type="entry name" value="Winged helix-like DNA-binding domain superfamily/Winged helix DNA-binding domain"/>
    <property type="match status" value="1"/>
</dbReference>
<dbReference type="Gene3D" id="3.30.450.40">
    <property type="match status" value="1"/>
</dbReference>
<sequence>MPVTDDPQSDDDAVAKAVKSLAARTNFPVAFGGLIADGEVQVKHVIGARTKFLEELRVVPQRGLGGQAVAEQRPRMTADYRSNPRITHDYDRQILGEGIATLLAVPVVVNGEARGVLYGGAWDPASMSGVVAAPAFQVAEELATELRIRDEVRRRLSRTNHGAPTGTMTPAQREELRESYAELRSLSASITDQALRARLEGIERRLAGISGLAGQSTAAPATDIHLSPRETDVLACAALGATTAEIAAQLGLKQGTVKAYLGTAMGKLDASTRHAAVTKARLLGLLP</sequence>
<gene>
    <name evidence="5" type="ORF">FVP60_09335</name>
</gene>
<dbReference type="OrthoDB" id="4069167at2"/>
<dbReference type="InterPro" id="IPR029016">
    <property type="entry name" value="GAF-like_dom_sf"/>
</dbReference>
<dbReference type="SMART" id="SM00421">
    <property type="entry name" value="HTH_LUXR"/>
    <property type="match status" value="1"/>
</dbReference>
<dbReference type="Proteomes" id="UP000321196">
    <property type="component" value="Unassembled WGS sequence"/>
</dbReference>
<dbReference type="PANTHER" id="PTHR44688:SF16">
    <property type="entry name" value="DNA-BINDING TRANSCRIPTIONAL ACTIVATOR DEVR_DOSR"/>
    <property type="match status" value="1"/>
</dbReference>
<keyword evidence="2" id="KW-0238">DNA-binding</keyword>
<dbReference type="InterPro" id="IPR000792">
    <property type="entry name" value="Tscrpt_reg_LuxR_C"/>
</dbReference>
<name>A0A5C8HPX4_9MICO</name>
<dbReference type="InterPro" id="IPR016032">
    <property type="entry name" value="Sig_transdc_resp-reg_C-effctor"/>
</dbReference>
<dbReference type="Pfam" id="PF00196">
    <property type="entry name" value="GerE"/>
    <property type="match status" value="1"/>
</dbReference>
<dbReference type="GO" id="GO:0006355">
    <property type="term" value="P:regulation of DNA-templated transcription"/>
    <property type="evidence" value="ECO:0007669"/>
    <property type="project" value="InterPro"/>
</dbReference>
<comment type="caution">
    <text evidence="5">The sequence shown here is derived from an EMBL/GenBank/DDBJ whole genome shotgun (WGS) entry which is preliminary data.</text>
</comment>
<evidence type="ECO:0000256" key="2">
    <source>
        <dbReference type="ARBA" id="ARBA00023125"/>
    </source>
</evidence>
<protein>
    <submittedName>
        <fullName evidence="5">GAF domain-containing protein</fullName>
    </submittedName>
</protein>
<evidence type="ECO:0000256" key="3">
    <source>
        <dbReference type="ARBA" id="ARBA00023163"/>
    </source>
</evidence>
<dbReference type="InterPro" id="IPR003018">
    <property type="entry name" value="GAF"/>
</dbReference>
<proteinExistence type="predicted"/>
<dbReference type="RefSeq" id="WP_147825979.1">
    <property type="nucleotide sequence ID" value="NZ_BAAARG010000002.1"/>
</dbReference>
<dbReference type="PANTHER" id="PTHR44688">
    <property type="entry name" value="DNA-BINDING TRANSCRIPTIONAL ACTIVATOR DEVR_DOSR"/>
    <property type="match status" value="1"/>
</dbReference>
<evidence type="ECO:0000259" key="4">
    <source>
        <dbReference type="PROSITE" id="PS50043"/>
    </source>
</evidence>
<dbReference type="SUPFAM" id="SSF46894">
    <property type="entry name" value="C-terminal effector domain of the bipartite response regulators"/>
    <property type="match status" value="1"/>
</dbReference>
<evidence type="ECO:0000313" key="6">
    <source>
        <dbReference type="Proteomes" id="UP000321196"/>
    </source>
</evidence>
<dbReference type="Pfam" id="PF13185">
    <property type="entry name" value="GAF_2"/>
    <property type="match status" value="1"/>
</dbReference>
<keyword evidence="1" id="KW-0805">Transcription regulation</keyword>
<dbReference type="CDD" id="cd06170">
    <property type="entry name" value="LuxR_C_like"/>
    <property type="match status" value="1"/>
</dbReference>
<feature type="domain" description="HTH luxR-type" evidence="4">
    <location>
        <begin position="219"/>
        <end position="284"/>
    </location>
</feature>
<dbReference type="PRINTS" id="PR00038">
    <property type="entry name" value="HTHLUXR"/>
</dbReference>